<sequence length="218" mass="24661">MPYAGINSVPRAAVPALLQASTTEAPCGPLRLVAGWLQGPHVRQVPSKNFNQRPEREISLIVIHCISLPPAQFGGPYVDQLFTKSLDPREHPYFEGIYQQELSSHLFINRHGRITQYVSFLDRAWHAGRSSYQGQKECNDFGIGIELEGTDDQEYTEEQYATLNALLPLLYAAYPDMKGADGKWRVASHSEVAPQRKTDPGPYFYYQRIGLRPLRDEL</sequence>
<dbReference type="NCBIfam" id="NF008758">
    <property type="entry name" value="PRK11789.1"/>
    <property type="match status" value="1"/>
</dbReference>
<evidence type="ECO:0000256" key="11">
    <source>
        <dbReference type="ARBA" id="ARBA00039257"/>
    </source>
</evidence>
<dbReference type="EC" id="3.5.1.28" evidence="5"/>
<reference evidence="14" key="1">
    <citation type="journal article" date="2021" name="PeerJ">
        <title>Extensive microbial diversity within the chicken gut microbiome revealed by metagenomics and culture.</title>
        <authorList>
            <person name="Gilroy R."/>
            <person name="Ravi A."/>
            <person name="Getino M."/>
            <person name="Pursley I."/>
            <person name="Horton D.L."/>
            <person name="Alikhan N.F."/>
            <person name="Baker D."/>
            <person name="Gharbi K."/>
            <person name="Hall N."/>
            <person name="Watson M."/>
            <person name="Adriaenssens E.M."/>
            <person name="Foster-Nyarko E."/>
            <person name="Jarju S."/>
            <person name="Secka A."/>
            <person name="Antonio M."/>
            <person name="Oren A."/>
            <person name="Chaudhuri R.R."/>
            <person name="La Ragione R."/>
            <person name="Hildebrand F."/>
            <person name="Pallen M.J."/>
        </authorList>
    </citation>
    <scope>NUCLEOTIDE SEQUENCE</scope>
    <source>
        <strain evidence="14">378</strain>
    </source>
</reference>
<accession>A0A948TFZ2</accession>
<evidence type="ECO:0000256" key="2">
    <source>
        <dbReference type="ARBA" id="ARBA00001947"/>
    </source>
</evidence>
<comment type="subcellular location">
    <subcellularLocation>
        <location evidence="3">Cytoplasm</location>
    </subcellularLocation>
</comment>
<dbReference type="GO" id="GO:0009253">
    <property type="term" value="P:peptidoglycan catabolic process"/>
    <property type="evidence" value="ECO:0007669"/>
    <property type="project" value="InterPro"/>
</dbReference>
<reference evidence="14" key="2">
    <citation type="submission" date="2021-04" db="EMBL/GenBank/DDBJ databases">
        <authorList>
            <person name="Gilroy R."/>
        </authorList>
    </citation>
    <scope>NUCLEOTIDE SEQUENCE</scope>
    <source>
        <strain evidence="14">378</strain>
    </source>
</reference>
<feature type="domain" description="N-acetylmuramoyl-L-alanine amidase" evidence="13">
    <location>
        <begin position="47"/>
        <end position="201"/>
    </location>
</feature>
<evidence type="ECO:0000256" key="6">
    <source>
        <dbReference type="ARBA" id="ARBA00022490"/>
    </source>
</evidence>
<dbReference type="EMBL" id="JAHLFE010000092">
    <property type="protein sequence ID" value="MBU3844141.1"/>
    <property type="molecule type" value="Genomic_DNA"/>
</dbReference>
<dbReference type="InterPro" id="IPR002502">
    <property type="entry name" value="Amidase_domain"/>
</dbReference>
<dbReference type="GO" id="GO:0009254">
    <property type="term" value="P:peptidoglycan turnover"/>
    <property type="evidence" value="ECO:0007669"/>
    <property type="project" value="TreeGrafter"/>
</dbReference>
<evidence type="ECO:0000256" key="8">
    <source>
        <dbReference type="ARBA" id="ARBA00022801"/>
    </source>
</evidence>
<keyword evidence="7" id="KW-0479">Metal-binding</keyword>
<keyword evidence="10" id="KW-0961">Cell wall biogenesis/degradation</keyword>
<evidence type="ECO:0000256" key="10">
    <source>
        <dbReference type="ARBA" id="ARBA00023316"/>
    </source>
</evidence>
<comment type="caution">
    <text evidence="14">The sequence shown here is derived from an EMBL/GenBank/DDBJ whole genome shotgun (WGS) entry which is preliminary data.</text>
</comment>
<dbReference type="PANTHER" id="PTHR30417:SF4">
    <property type="entry name" value="1,6-ANHYDRO-N-ACETYLMURAMYL-L-ALANINE AMIDASE AMPD"/>
    <property type="match status" value="1"/>
</dbReference>
<dbReference type="GO" id="GO:0071555">
    <property type="term" value="P:cell wall organization"/>
    <property type="evidence" value="ECO:0007669"/>
    <property type="project" value="UniProtKB-KW"/>
</dbReference>
<proteinExistence type="inferred from homology"/>
<dbReference type="SUPFAM" id="SSF55846">
    <property type="entry name" value="N-acetylmuramoyl-L-alanine amidase-like"/>
    <property type="match status" value="1"/>
</dbReference>
<dbReference type="Proteomes" id="UP000733611">
    <property type="component" value="Unassembled WGS sequence"/>
</dbReference>
<keyword evidence="8 14" id="KW-0378">Hydrolase</keyword>
<evidence type="ECO:0000256" key="12">
    <source>
        <dbReference type="ARBA" id="ARBA00042615"/>
    </source>
</evidence>
<comment type="cofactor">
    <cofactor evidence="2">
        <name>Zn(2+)</name>
        <dbReference type="ChEBI" id="CHEBI:29105"/>
    </cofactor>
</comment>
<dbReference type="PANTHER" id="PTHR30417">
    <property type="entry name" value="N-ACETYLMURAMOYL-L-ALANINE AMIDASE AMID"/>
    <property type="match status" value="1"/>
</dbReference>
<evidence type="ECO:0000313" key="14">
    <source>
        <dbReference type="EMBL" id="MBU3844141.1"/>
    </source>
</evidence>
<evidence type="ECO:0000259" key="13">
    <source>
        <dbReference type="SMART" id="SM00644"/>
    </source>
</evidence>
<dbReference type="GO" id="GO:0005737">
    <property type="term" value="C:cytoplasm"/>
    <property type="evidence" value="ECO:0007669"/>
    <property type="project" value="UniProtKB-SubCell"/>
</dbReference>
<dbReference type="InterPro" id="IPR036505">
    <property type="entry name" value="Amidase/PGRP_sf"/>
</dbReference>
<dbReference type="SMART" id="SM00644">
    <property type="entry name" value="Ami_2"/>
    <property type="match status" value="1"/>
</dbReference>
<keyword evidence="9" id="KW-0862">Zinc</keyword>
<dbReference type="Pfam" id="PF01510">
    <property type="entry name" value="Amidase_2"/>
    <property type="match status" value="1"/>
</dbReference>
<dbReference type="GO" id="GO:0046872">
    <property type="term" value="F:metal ion binding"/>
    <property type="evidence" value="ECO:0007669"/>
    <property type="project" value="UniProtKB-KW"/>
</dbReference>
<dbReference type="GO" id="GO:0008745">
    <property type="term" value="F:N-acetylmuramoyl-L-alanine amidase activity"/>
    <property type="evidence" value="ECO:0007669"/>
    <property type="project" value="UniProtKB-EC"/>
</dbReference>
<comment type="catalytic activity">
    <reaction evidence="1">
        <text>Hydrolyzes the link between N-acetylmuramoyl residues and L-amino acid residues in certain cell-wall glycopeptides.</text>
        <dbReference type="EC" id="3.5.1.28"/>
    </reaction>
</comment>
<evidence type="ECO:0000256" key="3">
    <source>
        <dbReference type="ARBA" id="ARBA00004496"/>
    </source>
</evidence>
<keyword evidence="6" id="KW-0963">Cytoplasm</keyword>
<evidence type="ECO:0000256" key="9">
    <source>
        <dbReference type="ARBA" id="ARBA00022833"/>
    </source>
</evidence>
<evidence type="ECO:0000313" key="15">
    <source>
        <dbReference type="Proteomes" id="UP000733611"/>
    </source>
</evidence>
<dbReference type="CDD" id="cd06583">
    <property type="entry name" value="PGRP"/>
    <property type="match status" value="1"/>
</dbReference>
<name>A0A948TFZ2_9GAMM</name>
<gene>
    <name evidence="14" type="primary">ampD</name>
    <name evidence="14" type="ORF">H9847_04615</name>
</gene>
<dbReference type="Gene3D" id="3.40.80.10">
    <property type="entry name" value="Peptidoglycan recognition protein-like"/>
    <property type="match status" value="1"/>
</dbReference>
<evidence type="ECO:0000256" key="7">
    <source>
        <dbReference type="ARBA" id="ARBA00022723"/>
    </source>
</evidence>
<evidence type="ECO:0000256" key="1">
    <source>
        <dbReference type="ARBA" id="ARBA00001561"/>
    </source>
</evidence>
<evidence type="ECO:0000256" key="4">
    <source>
        <dbReference type="ARBA" id="ARBA00007553"/>
    </source>
</evidence>
<organism evidence="14 15">
    <name type="scientific">Candidatus Anaerobiospirillum pullicola</name>
    <dbReference type="NCBI Taxonomy" id="2838451"/>
    <lineage>
        <taxon>Bacteria</taxon>
        <taxon>Pseudomonadati</taxon>
        <taxon>Pseudomonadota</taxon>
        <taxon>Gammaproteobacteria</taxon>
        <taxon>Aeromonadales</taxon>
        <taxon>Succinivibrionaceae</taxon>
        <taxon>Anaerobiospirillum</taxon>
    </lineage>
</organism>
<protein>
    <recommendedName>
        <fullName evidence="11">1,6-anhydro-N-acetylmuramyl-L-alanine amidase AmpD</fullName>
        <ecNumber evidence="5">3.5.1.28</ecNumber>
    </recommendedName>
    <alternativeName>
        <fullName evidence="12">N-acetylmuramoyl-L-alanine amidase</fullName>
    </alternativeName>
</protein>
<comment type="similarity">
    <text evidence="4">Belongs to the N-acetylmuramoyl-L-alanine amidase 2 family.</text>
</comment>
<dbReference type="InterPro" id="IPR051206">
    <property type="entry name" value="NAMLAA_amidase_2"/>
</dbReference>
<evidence type="ECO:0000256" key="5">
    <source>
        <dbReference type="ARBA" id="ARBA00011901"/>
    </source>
</evidence>
<dbReference type="AlphaFoldDB" id="A0A948TFZ2"/>